<proteinExistence type="predicted"/>
<organism evidence="7 8">
    <name type="scientific">Patellaria atrata CBS 101060</name>
    <dbReference type="NCBI Taxonomy" id="1346257"/>
    <lineage>
        <taxon>Eukaryota</taxon>
        <taxon>Fungi</taxon>
        <taxon>Dikarya</taxon>
        <taxon>Ascomycota</taxon>
        <taxon>Pezizomycotina</taxon>
        <taxon>Dothideomycetes</taxon>
        <taxon>Dothideomycetes incertae sedis</taxon>
        <taxon>Patellariales</taxon>
        <taxon>Patellariaceae</taxon>
        <taxon>Patellaria</taxon>
    </lineage>
</organism>
<evidence type="ECO:0000256" key="1">
    <source>
        <dbReference type="ARBA" id="ARBA00022723"/>
    </source>
</evidence>
<dbReference type="Pfam" id="PF02190">
    <property type="entry name" value="LON_substr_bdg"/>
    <property type="match status" value="1"/>
</dbReference>
<keyword evidence="2 4" id="KW-0863">Zinc-finger</keyword>
<accession>A0A9P4VV93</accession>
<dbReference type="InterPro" id="IPR013083">
    <property type="entry name" value="Znf_RING/FYVE/PHD"/>
</dbReference>
<keyword evidence="3" id="KW-0862">Zinc</keyword>
<keyword evidence="1" id="KW-0479">Metal-binding</keyword>
<dbReference type="PROSITE" id="PS50089">
    <property type="entry name" value="ZF_RING_2"/>
    <property type="match status" value="1"/>
</dbReference>
<feature type="domain" description="RING-type" evidence="5">
    <location>
        <begin position="238"/>
        <end position="276"/>
    </location>
</feature>
<keyword evidence="8" id="KW-1185">Reference proteome</keyword>
<protein>
    <recommendedName>
        <fullName evidence="9">ATP-dependent protease</fullName>
    </recommendedName>
</protein>
<dbReference type="OrthoDB" id="264917at2759"/>
<dbReference type="CDD" id="cd16514">
    <property type="entry name" value="RING-HC_LONFs_rpt2"/>
    <property type="match status" value="1"/>
</dbReference>
<dbReference type="InterPro" id="IPR046336">
    <property type="entry name" value="Lon_prtase_N_sf"/>
</dbReference>
<dbReference type="Proteomes" id="UP000799429">
    <property type="component" value="Unassembled WGS sequence"/>
</dbReference>
<evidence type="ECO:0000313" key="7">
    <source>
        <dbReference type="EMBL" id="KAF2843315.1"/>
    </source>
</evidence>
<evidence type="ECO:0000259" key="6">
    <source>
        <dbReference type="PROSITE" id="PS51787"/>
    </source>
</evidence>
<reference evidence="7" key="1">
    <citation type="journal article" date="2020" name="Stud. Mycol.">
        <title>101 Dothideomycetes genomes: a test case for predicting lifestyles and emergence of pathogens.</title>
        <authorList>
            <person name="Haridas S."/>
            <person name="Albert R."/>
            <person name="Binder M."/>
            <person name="Bloem J."/>
            <person name="Labutti K."/>
            <person name="Salamov A."/>
            <person name="Andreopoulos B."/>
            <person name="Baker S."/>
            <person name="Barry K."/>
            <person name="Bills G."/>
            <person name="Bluhm B."/>
            <person name="Cannon C."/>
            <person name="Castanera R."/>
            <person name="Culley D."/>
            <person name="Daum C."/>
            <person name="Ezra D."/>
            <person name="Gonzalez J."/>
            <person name="Henrissat B."/>
            <person name="Kuo A."/>
            <person name="Liang C."/>
            <person name="Lipzen A."/>
            <person name="Lutzoni F."/>
            <person name="Magnuson J."/>
            <person name="Mondo S."/>
            <person name="Nolan M."/>
            <person name="Ohm R."/>
            <person name="Pangilinan J."/>
            <person name="Park H.-J."/>
            <person name="Ramirez L."/>
            <person name="Alfaro M."/>
            <person name="Sun H."/>
            <person name="Tritt A."/>
            <person name="Yoshinaga Y."/>
            <person name="Zwiers L.-H."/>
            <person name="Turgeon B."/>
            <person name="Goodwin S."/>
            <person name="Spatafora J."/>
            <person name="Crous P."/>
            <person name="Grigoriev I."/>
        </authorList>
    </citation>
    <scope>NUCLEOTIDE SEQUENCE</scope>
    <source>
        <strain evidence="7">CBS 101060</strain>
    </source>
</reference>
<dbReference type="PROSITE" id="PS51787">
    <property type="entry name" value="LON_N"/>
    <property type="match status" value="1"/>
</dbReference>
<sequence>MNLLESVGFSLIDSEELSYDELLASSRFMSGDEARVTSQDIVGLDAHEDARTLVRLIQCSKCSLPFRIPITLPCGHSHCRDCLPQPHHRENISYPNTPDRRHGVVCPVQTCQREHPVGECDVDVTLSKIMEAITDVTAEYQPASEDTPMLLEEIKHYPRADSVLPEKEEDSMETPEPRSQVLNGGRLAATLRFAQMGFLDFEAEVGYQTLSKEGDDYRPLGERILTQFRESVSKELDCQVCYNLMYDPVTTPCGHTFCRKCLVRVLDHSSHCPICRRTLPIPPSLDRQPSNQRLKSLLVGLCPDLVAARAEAVEQEERGTIGELDVPLFVCTLGFPSMPTFLHIFEPRYRLMIRRALEGNRTFGMLMYNRAGQPQGDLGNTHFLQYGTMLRILNVQMLPDGRSLIECIGTTRFKVLRWSQLDGYIVGSVERIEDVSLAEEERIEAEETSVAAPALNAPPTPDNISIDPSVLVNRLSTRRLLIHGVEFIEKMRANSAPWLHQRILDAYGQPPDDPALFPYWFACVLPIADEEKYLLLSTTSVRERLKIVVNWIRRIEGQRWYAGSSCTVL</sequence>
<evidence type="ECO:0008006" key="9">
    <source>
        <dbReference type="Google" id="ProtNLM"/>
    </source>
</evidence>
<dbReference type="InterPro" id="IPR017907">
    <property type="entry name" value="Znf_RING_CS"/>
</dbReference>
<dbReference type="SMART" id="SM00464">
    <property type="entry name" value="LON"/>
    <property type="match status" value="1"/>
</dbReference>
<feature type="domain" description="Lon N-terminal" evidence="6">
    <location>
        <begin position="318"/>
        <end position="556"/>
    </location>
</feature>
<dbReference type="AlphaFoldDB" id="A0A9P4VV93"/>
<dbReference type="PANTHER" id="PTHR23327:SF42">
    <property type="entry name" value="LON PEPTIDASE N-TERMINAL DOMAIN AND RING FINGER PROTEIN C14F5.10C"/>
    <property type="match status" value="1"/>
</dbReference>
<dbReference type="GO" id="GO:0061630">
    <property type="term" value="F:ubiquitin protein ligase activity"/>
    <property type="evidence" value="ECO:0007669"/>
    <property type="project" value="TreeGrafter"/>
</dbReference>
<dbReference type="PANTHER" id="PTHR23327">
    <property type="entry name" value="RING FINGER PROTEIN 127"/>
    <property type="match status" value="1"/>
</dbReference>
<dbReference type="PROSITE" id="PS00518">
    <property type="entry name" value="ZF_RING_1"/>
    <property type="match status" value="1"/>
</dbReference>
<evidence type="ECO:0000256" key="3">
    <source>
        <dbReference type="ARBA" id="ARBA00022833"/>
    </source>
</evidence>
<dbReference type="InterPro" id="IPR027370">
    <property type="entry name" value="Znf-RING_euk"/>
</dbReference>
<dbReference type="Gene3D" id="3.30.40.10">
    <property type="entry name" value="Zinc/RING finger domain, C3HC4 (zinc finger)"/>
    <property type="match status" value="2"/>
</dbReference>
<dbReference type="SMART" id="SM00184">
    <property type="entry name" value="RING"/>
    <property type="match status" value="2"/>
</dbReference>
<dbReference type="Pfam" id="PF13445">
    <property type="entry name" value="zf-RING_UBOX"/>
    <property type="match status" value="1"/>
</dbReference>
<evidence type="ECO:0000256" key="2">
    <source>
        <dbReference type="ARBA" id="ARBA00022771"/>
    </source>
</evidence>
<comment type="caution">
    <text evidence="7">The sequence shown here is derived from an EMBL/GenBank/DDBJ whole genome shotgun (WGS) entry which is preliminary data.</text>
</comment>
<dbReference type="InterPro" id="IPR001841">
    <property type="entry name" value="Znf_RING"/>
</dbReference>
<dbReference type="Gene3D" id="1.20.58.1480">
    <property type="match status" value="1"/>
</dbReference>
<dbReference type="Gene3D" id="2.30.130.40">
    <property type="entry name" value="LON domain-like"/>
    <property type="match status" value="1"/>
</dbReference>
<dbReference type="SUPFAM" id="SSF88697">
    <property type="entry name" value="PUA domain-like"/>
    <property type="match status" value="1"/>
</dbReference>
<dbReference type="InterPro" id="IPR015947">
    <property type="entry name" value="PUA-like_sf"/>
</dbReference>
<dbReference type="Pfam" id="PF13923">
    <property type="entry name" value="zf-C3HC4_2"/>
    <property type="match status" value="1"/>
</dbReference>
<evidence type="ECO:0000256" key="4">
    <source>
        <dbReference type="PROSITE-ProRule" id="PRU00175"/>
    </source>
</evidence>
<gene>
    <name evidence="7" type="ORF">M501DRAFT_994205</name>
</gene>
<dbReference type="InterPro" id="IPR003111">
    <property type="entry name" value="Lon_prtase_N"/>
</dbReference>
<dbReference type="SUPFAM" id="SSF57850">
    <property type="entry name" value="RING/U-box"/>
    <property type="match status" value="2"/>
</dbReference>
<evidence type="ECO:0000259" key="5">
    <source>
        <dbReference type="PROSITE" id="PS50089"/>
    </source>
</evidence>
<evidence type="ECO:0000313" key="8">
    <source>
        <dbReference type="Proteomes" id="UP000799429"/>
    </source>
</evidence>
<dbReference type="EMBL" id="MU006089">
    <property type="protein sequence ID" value="KAF2843315.1"/>
    <property type="molecule type" value="Genomic_DNA"/>
</dbReference>
<dbReference type="GO" id="GO:0008270">
    <property type="term" value="F:zinc ion binding"/>
    <property type="evidence" value="ECO:0007669"/>
    <property type="project" value="UniProtKB-KW"/>
</dbReference>
<name>A0A9P4VV93_9PEZI</name>